<evidence type="ECO:0000313" key="2">
    <source>
        <dbReference type="Proteomes" id="UP000186601"/>
    </source>
</evidence>
<proteinExistence type="predicted"/>
<dbReference type="EMBL" id="MLYV02000563">
    <property type="protein sequence ID" value="PSR83276.1"/>
    <property type="molecule type" value="Genomic_DNA"/>
</dbReference>
<evidence type="ECO:0000313" key="1">
    <source>
        <dbReference type="EMBL" id="PSR83276.1"/>
    </source>
</evidence>
<gene>
    <name evidence="1" type="ORF">PHLCEN_2v5780</name>
</gene>
<organism evidence="1 2">
    <name type="scientific">Hermanssonia centrifuga</name>
    <dbReference type="NCBI Taxonomy" id="98765"/>
    <lineage>
        <taxon>Eukaryota</taxon>
        <taxon>Fungi</taxon>
        <taxon>Dikarya</taxon>
        <taxon>Basidiomycota</taxon>
        <taxon>Agaricomycotina</taxon>
        <taxon>Agaricomycetes</taxon>
        <taxon>Polyporales</taxon>
        <taxon>Meruliaceae</taxon>
        <taxon>Hermanssonia</taxon>
    </lineage>
</organism>
<dbReference type="AlphaFoldDB" id="A0A2R6P1D0"/>
<dbReference type="Proteomes" id="UP000186601">
    <property type="component" value="Unassembled WGS sequence"/>
</dbReference>
<keyword evidence="2" id="KW-1185">Reference proteome</keyword>
<reference evidence="1 2" key="1">
    <citation type="submission" date="2018-02" db="EMBL/GenBank/DDBJ databases">
        <title>Genome sequence of the basidiomycete white-rot fungus Phlebia centrifuga.</title>
        <authorList>
            <person name="Granchi Z."/>
            <person name="Peng M."/>
            <person name="de Vries R.P."/>
            <person name="Hilden K."/>
            <person name="Makela M.R."/>
            <person name="Grigoriev I."/>
            <person name="Riley R."/>
        </authorList>
    </citation>
    <scope>NUCLEOTIDE SEQUENCE [LARGE SCALE GENOMIC DNA]</scope>
    <source>
        <strain evidence="1 2">FBCC195</strain>
    </source>
</reference>
<accession>A0A2R6P1D0</accession>
<name>A0A2R6P1D0_9APHY</name>
<sequence length="83" mass="8949">MTVAASPLQVVLPESGQNRVRCSTFTGTASRSTPHLEDAVQLRVILRALERSSTGGVTGYDLVQYPAVSTSTHLTMCNKTLRD</sequence>
<protein>
    <submittedName>
        <fullName evidence="1">Uncharacterized protein</fullName>
    </submittedName>
</protein>
<comment type="caution">
    <text evidence="1">The sequence shown here is derived from an EMBL/GenBank/DDBJ whole genome shotgun (WGS) entry which is preliminary data.</text>
</comment>